<accession>A0A1G7KXK8</accession>
<gene>
    <name evidence="1" type="ORF">SAMN04487992_11462</name>
</gene>
<dbReference type="RefSeq" id="WP_024480217.1">
    <property type="nucleotide sequence ID" value="NZ_CANLMK010000007.1"/>
</dbReference>
<dbReference type="GeneID" id="78061455"/>
<dbReference type="EMBL" id="FNBD01000014">
    <property type="protein sequence ID" value="SDF41826.1"/>
    <property type="molecule type" value="Genomic_DNA"/>
</dbReference>
<proteinExistence type="predicted"/>
<dbReference type="Proteomes" id="UP000182114">
    <property type="component" value="Unassembled WGS sequence"/>
</dbReference>
<dbReference type="GO" id="GO:0000160">
    <property type="term" value="P:phosphorelay signal transduction system"/>
    <property type="evidence" value="ECO:0007669"/>
    <property type="project" value="InterPro"/>
</dbReference>
<evidence type="ECO:0000313" key="1">
    <source>
        <dbReference type="EMBL" id="SDF41826.1"/>
    </source>
</evidence>
<dbReference type="InterPro" id="IPR036641">
    <property type="entry name" value="HPT_dom_sf"/>
</dbReference>
<dbReference type="AlphaFoldDB" id="A0A1G7KXK8"/>
<dbReference type="eggNOG" id="COG2198">
    <property type="taxonomic scope" value="Bacteria"/>
</dbReference>
<name>A0A1G7KXK8_9FLAO</name>
<keyword evidence="2" id="KW-1185">Reference proteome</keyword>
<dbReference type="SUPFAM" id="SSF47226">
    <property type="entry name" value="Histidine-containing phosphotransfer domain, HPT domain"/>
    <property type="match status" value="1"/>
</dbReference>
<organism evidence="1 2">
    <name type="scientific">Cellulophaga baltica</name>
    <dbReference type="NCBI Taxonomy" id="76594"/>
    <lineage>
        <taxon>Bacteria</taxon>
        <taxon>Pseudomonadati</taxon>
        <taxon>Bacteroidota</taxon>
        <taxon>Flavobacteriia</taxon>
        <taxon>Flavobacteriales</taxon>
        <taxon>Flavobacteriaceae</taxon>
        <taxon>Cellulophaga</taxon>
    </lineage>
</organism>
<dbReference type="Gene3D" id="1.20.120.160">
    <property type="entry name" value="HPT domain"/>
    <property type="match status" value="1"/>
</dbReference>
<evidence type="ECO:0000313" key="2">
    <source>
        <dbReference type="Proteomes" id="UP000182114"/>
    </source>
</evidence>
<reference evidence="2" key="1">
    <citation type="submission" date="2016-10" db="EMBL/GenBank/DDBJ databases">
        <authorList>
            <person name="Varghese N."/>
            <person name="Submissions S."/>
        </authorList>
    </citation>
    <scope>NUCLEOTIDE SEQUENCE [LARGE SCALE GENOMIC DNA]</scope>
    <source>
        <strain evidence="2">DSM 24729</strain>
    </source>
</reference>
<protein>
    <submittedName>
        <fullName evidence="1">Uncharacterized protein</fullName>
    </submittedName>
</protein>
<sequence>MEQQPNLNYIKDLSGDDSAFEEKFIAVLKEEIPLEKEEYIRCITAENYKDTASIVHKLKHKLNILSLTEDYKLAVIYEEDLKKGDSSLNDKFLIILNKIDVYIKNL</sequence>